<dbReference type="InterPro" id="IPR051043">
    <property type="entry name" value="Sulfatase_Mod_Factor_Kinase"/>
</dbReference>
<dbReference type="PANTHER" id="PTHR23150">
    <property type="entry name" value="SULFATASE MODIFYING FACTOR 1, 2"/>
    <property type="match status" value="1"/>
</dbReference>
<feature type="domain" description="Sulfatase-modifying factor enzyme-like" evidence="1">
    <location>
        <begin position="412"/>
        <end position="643"/>
    </location>
</feature>
<dbReference type="PANTHER" id="PTHR23150:SF19">
    <property type="entry name" value="FORMYLGLYCINE-GENERATING ENZYME"/>
    <property type="match status" value="1"/>
</dbReference>
<dbReference type="Proteomes" id="UP000320722">
    <property type="component" value="Chromosome"/>
</dbReference>
<dbReference type="Pfam" id="PF03781">
    <property type="entry name" value="FGE-sulfatase"/>
    <property type="match status" value="1"/>
</dbReference>
<dbReference type="InterPro" id="IPR027558">
    <property type="entry name" value="Pre_pil_HX9DG_C"/>
</dbReference>
<evidence type="ECO:0000313" key="4">
    <source>
        <dbReference type="Proteomes" id="UP000320722"/>
    </source>
</evidence>
<dbReference type="GO" id="GO:0120147">
    <property type="term" value="F:formylglycine-generating oxidase activity"/>
    <property type="evidence" value="ECO:0007669"/>
    <property type="project" value="TreeGrafter"/>
</dbReference>
<evidence type="ECO:0000259" key="2">
    <source>
        <dbReference type="Pfam" id="PF07596"/>
    </source>
</evidence>
<dbReference type="Gene3D" id="3.90.1580.10">
    <property type="entry name" value="paralog of FGE (formylglycine-generating enzyme)"/>
    <property type="match status" value="1"/>
</dbReference>
<sequence>MKMESQYSAGSRWNHDRLTARNGLSRIELIIISALLVLFLALALPAILSSRESARHSACVNRLHDLGVALRQYHDSFQSLPPAANWHPGRYRSMMLNQNRRVDLLTYQNWAILLLPHIGKSGLADVYDISQPIGADENTEIRTTMLDEMRCPSDSYNRLDNHHLFQLYPDEPPQVEFARGNYAINLGTQCHRPDIGNSSRPAGEGVQIIADADRRVFQYAGSGIAGINRSFTFDDFQNGQSTLVALEEVRAGIHPLDARGVWSLGQIGGSITSAHGISGDDCGPNNQWARSDDVLGCGRLHAAIGAEALKEARMPCVHYVDRNDQATARSMHEQGVNVLFLDGAVRFVNDQVDRGLWHVMHSRETPAEILSDQFETRLSDLEPPLDAEVNQVEKLPKTISPGESFKNSLGMSFVVLPAGEFQMGIPDVGNGSMPPEECPVHLVQITESINMGQYEVTQQQYEAVMVNNPSFHKINQLRDSVDHFPVEQVTWNEASEFCQRLSELPEEQASGRRYRLPTEAEWEYACRSGKSEAYEWIAATKTHQQTGENAGLAPPLEIQPVGSYSPNEFQLYDMRGNVFEWCSDWFDRSYYSRSPKKNPQGPASGYLKVVRGSDWIFVGEVCRINYPILAPWKSNRFIGFRVVCEVVP</sequence>
<gene>
    <name evidence="3" type="primary">pkn1_5</name>
    <name evidence="3" type="ORF">V6x_51320</name>
</gene>
<dbReference type="InterPro" id="IPR005532">
    <property type="entry name" value="SUMF_dom"/>
</dbReference>
<organism evidence="3 4">
    <name type="scientific">Gimesia chilikensis</name>
    <dbReference type="NCBI Taxonomy" id="2605989"/>
    <lineage>
        <taxon>Bacteria</taxon>
        <taxon>Pseudomonadati</taxon>
        <taxon>Planctomycetota</taxon>
        <taxon>Planctomycetia</taxon>
        <taxon>Planctomycetales</taxon>
        <taxon>Planctomycetaceae</taxon>
        <taxon>Gimesia</taxon>
    </lineage>
</organism>
<name>A0A517WJH4_9PLAN</name>
<dbReference type="InterPro" id="IPR011453">
    <property type="entry name" value="DUF1559"/>
</dbReference>
<keyword evidence="3" id="KW-0418">Kinase</keyword>
<evidence type="ECO:0000259" key="1">
    <source>
        <dbReference type="Pfam" id="PF03781"/>
    </source>
</evidence>
<dbReference type="GO" id="GO:0004674">
    <property type="term" value="F:protein serine/threonine kinase activity"/>
    <property type="evidence" value="ECO:0007669"/>
    <property type="project" value="UniProtKB-EC"/>
</dbReference>
<dbReference type="EMBL" id="CP036347">
    <property type="protein sequence ID" value="QDU05395.1"/>
    <property type="molecule type" value="Genomic_DNA"/>
</dbReference>
<feature type="domain" description="DUF1559" evidence="2">
    <location>
        <begin position="50"/>
        <end position="354"/>
    </location>
</feature>
<accession>A0A517WJH4</accession>
<reference evidence="3 4" key="1">
    <citation type="submission" date="2019-02" db="EMBL/GenBank/DDBJ databases">
        <title>Deep-cultivation of Planctomycetes and their phenomic and genomic characterization uncovers novel biology.</title>
        <authorList>
            <person name="Wiegand S."/>
            <person name="Jogler M."/>
            <person name="Boedeker C."/>
            <person name="Pinto D."/>
            <person name="Vollmers J."/>
            <person name="Rivas-Marin E."/>
            <person name="Kohn T."/>
            <person name="Peeters S.H."/>
            <person name="Heuer A."/>
            <person name="Rast P."/>
            <person name="Oberbeckmann S."/>
            <person name="Bunk B."/>
            <person name="Jeske O."/>
            <person name="Meyerdierks A."/>
            <person name="Storesund J.E."/>
            <person name="Kallscheuer N."/>
            <person name="Luecker S."/>
            <person name="Lage O.M."/>
            <person name="Pohl T."/>
            <person name="Merkel B.J."/>
            <person name="Hornburger P."/>
            <person name="Mueller R.-W."/>
            <person name="Bruemmer F."/>
            <person name="Labrenz M."/>
            <person name="Spormann A.M."/>
            <person name="Op den Camp H."/>
            <person name="Overmann J."/>
            <person name="Amann R."/>
            <person name="Jetten M.S.M."/>
            <person name="Mascher T."/>
            <person name="Medema M.H."/>
            <person name="Devos D.P."/>
            <person name="Kaster A.-K."/>
            <person name="Ovreas L."/>
            <person name="Rohde M."/>
            <person name="Galperin M.Y."/>
            <person name="Jogler C."/>
        </authorList>
    </citation>
    <scope>NUCLEOTIDE SEQUENCE [LARGE SCALE GENOMIC DNA]</scope>
    <source>
        <strain evidence="3 4">V6</strain>
    </source>
</reference>
<dbReference type="InterPro" id="IPR042095">
    <property type="entry name" value="SUMF_sf"/>
</dbReference>
<dbReference type="InterPro" id="IPR045584">
    <property type="entry name" value="Pilin-like"/>
</dbReference>
<dbReference type="InterPro" id="IPR016187">
    <property type="entry name" value="CTDL_fold"/>
</dbReference>
<evidence type="ECO:0000313" key="3">
    <source>
        <dbReference type="EMBL" id="QDU05395.1"/>
    </source>
</evidence>
<dbReference type="AlphaFoldDB" id="A0A517WJH4"/>
<dbReference type="SUPFAM" id="SSF54523">
    <property type="entry name" value="Pili subunits"/>
    <property type="match status" value="1"/>
</dbReference>
<dbReference type="SUPFAM" id="SSF56436">
    <property type="entry name" value="C-type lectin-like"/>
    <property type="match status" value="1"/>
</dbReference>
<keyword evidence="3" id="KW-0808">Transferase</keyword>
<proteinExistence type="predicted"/>
<dbReference type="NCBIfam" id="TIGR04294">
    <property type="entry name" value="pre_pil_HX9DG"/>
    <property type="match status" value="1"/>
</dbReference>
<dbReference type="EC" id="2.7.11.1" evidence="3"/>
<protein>
    <submittedName>
        <fullName evidence="3">Serine/threonine-protein kinase pkn1</fullName>
        <ecNumber evidence="3">2.7.11.1</ecNumber>
    </submittedName>
</protein>
<dbReference type="RefSeq" id="WP_197999494.1">
    <property type="nucleotide sequence ID" value="NZ_CP036347.1"/>
</dbReference>
<dbReference type="Pfam" id="PF07596">
    <property type="entry name" value="SBP_bac_10"/>
    <property type="match status" value="1"/>
</dbReference>